<dbReference type="SUPFAM" id="SSF51735">
    <property type="entry name" value="NAD(P)-binding Rossmann-fold domains"/>
    <property type="match status" value="1"/>
</dbReference>
<dbReference type="Pfam" id="PF00106">
    <property type="entry name" value="adh_short"/>
    <property type="match status" value="1"/>
</dbReference>
<keyword evidence="1" id="KW-0560">Oxidoreductase</keyword>
<dbReference type="PANTHER" id="PTHR43157:SF31">
    <property type="entry name" value="PHOSPHATIDYLINOSITOL-GLYCAN BIOSYNTHESIS CLASS F PROTEIN"/>
    <property type="match status" value="1"/>
</dbReference>
<name>A0AAW1U296_9CUCU</name>
<proteinExistence type="predicted"/>
<dbReference type="Proteomes" id="UP001431783">
    <property type="component" value="Unassembled WGS sequence"/>
</dbReference>
<dbReference type="AlphaFoldDB" id="A0AAW1U296"/>
<dbReference type="GO" id="GO:0016491">
    <property type="term" value="F:oxidoreductase activity"/>
    <property type="evidence" value="ECO:0007669"/>
    <property type="project" value="UniProtKB-KW"/>
</dbReference>
<protein>
    <submittedName>
        <fullName evidence="2">Uncharacterized protein</fullName>
    </submittedName>
</protein>
<sequence length="329" mass="36817">MICNNILRKLSYFCHLIEFAIKWTIRNFQAGRSDSLACLTDKTAIVTGGSRGIGYAISVLLASRGCRVIIACRGNATEAKEEIIKVTSNKNITIAKLDLSSLKSIREFAENIKVTHEKIDILINNAGVGALTQKVTEDGLNATMQTNFFGSFLLTHLLLEPLKASGKARVVFTTSVLGEMHNLTLENLNMTNYEMNFGTSMDLYSNSKLCNTLAGHQFSKRLRDHHIMVNTYDTGGAQTDIFKNAINETGNWGVRFFSFITIPFQRDKFVAAQGAFHLASSEKLNEETGKLYFRCKPLLHPMIINDEKFCDEIWKKTEELVGLSPEEKI</sequence>
<evidence type="ECO:0000313" key="2">
    <source>
        <dbReference type="EMBL" id="KAK9874732.1"/>
    </source>
</evidence>
<evidence type="ECO:0000313" key="3">
    <source>
        <dbReference type="Proteomes" id="UP001431783"/>
    </source>
</evidence>
<dbReference type="PANTHER" id="PTHR43157">
    <property type="entry name" value="PHOSPHATIDYLINOSITOL-GLYCAN BIOSYNTHESIS CLASS F PROTEIN-RELATED"/>
    <property type="match status" value="1"/>
</dbReference>
<dbReference type="PRINTS" id="PR00081">
    <property type="entry name" value="GDHRDH"/>
</dbReference>
<organism evidence="2 3">
    <name type="scientific">Henosepilachna vigintioctopunctata</name>
    <dbReference type="NCBI Taxonomy" id="420089"/>
    <lineage>
        <taxon>Eukaryota</taxon>
        <taxon>Metazoa</taxon>
        <taxon>Ecdysozoa</taxon>
        <taxon>Arthropoda</taxon>
        <taxon>Hexapoda</taxon>
        <taxon>Insecta</taxon>
        <taxon>Pterygota</taxon>
        <taxon>Neoptera</taxon>
        <taxon>Endopterygota</taxon>
        <taxon>Coleoptera</taxon>
        <taxon>Polyphaga</taxon>
        <taxon>Cucujiformia</taxon>
        <taxon>Coccinelloidea</taxon>
        <taxon>Coccinellidae</taxon>
        <taxon>Epilachninae</taxon>
        <taxon>Epilachnini</taxon>
        <taxon>Henosepilachna</taxon>
    </lineage>
</organism>
<dbReference type="InterPro" id="IPR002347">
    <property type="entry name" value="SDR_fam"/>
</dbReference>
<dbReference type="Gene3D" id="3.40.50.720">
    <property type="entry name" value="NAD(P)-binding Rossmann-like Domain"/>
    <property type="match status" value="1"/>
</dbReference>
<accession>A0AAW1U296</accession>
<keyword evidence="3" id="KW-1185">Reference proteome</keyword>
<comment type="caution">
    <text evidence="2">The sequence shown here is derived from an EMBL/GenBank/DDBJ whole genome shotgun (WGS) entry which is preliminary data.</text>
</comment>
<gene>
    <name evidence="2" type="ORF">WA026_005547</name>
</gene>
<evidence type="ECO:0000256" key="1">
    <source>
        <dbReference type="ARBA" id="ARBA00023002"/>
    </source>
</evidence>
<reference evidence="2 3" key="1">
    <citation type="submission" date="2023-03" db="EMBL/GenBank/DDBJ databases">
        <title>Genome insight into feeding habits of ladybird beetles.</title>
        <authorList>
            <person name="Li H.-S."/>
            <person name="Huang Y.-H."/>
            <person name="Pang H."/>
        </authorList>
    </citation>
    <scope>NUCLEOTIDE SEQUENCE [LARGE SCALE GENOMIC DNA]</scope>
    <source>
        <strain evidence="2">SYSU_2023b</strain>
        <tissue evidence="2">Whole body</tissue>
    </source>
</reference>
<dbReference type="InterPro" id="IPR036291">
    <property type="entry name" value="NAD(P)-bd_dom_sf"/>
</dbReference>
<dbReference type="EMBL" id="JARQZJ010000032">
    <property type="protein sequence ID" value="KAK9874732.1"/>
    <property type="molecule type" value="Genomic_DNA"/>
</dbReference>